<sequence length="271" mass="29263">MRLGIETIRRTVLELSRFYTQVQPYVTYFHWFRSDMNLFLTLARIMVPAAAGTVMALAGFVLSILSAIAHAIVSAFLGLPLEEPHPRVEPKLLVPTLHSRNASTASLYSVILSQDSDSIAQTTSETVSSRPQSNPLGEQEVPADDPSSPATPASQSSSQSTASGSNILQISRDAFNRGHLPIRRIASQIQEDCRKRRPVRKSTSPPTISVSLPPPLTPIPSAEPSTPSLFEQQSTVPNDSGRESPQPKVVRSVTPPASSTCPPPLPSRVPS</sequence>
<keyword evidence="3" id="KW-1185">Reference proteome</keyword>
<feature type="compositionally biased region" description="Low complexity" evidence="1">
    <location>
        <begin position="144"/>
        <end position="163"/>
    </location>
</feature>
<dbReference type="EMBL" id="KV429055">
    <property type="protein sequence ID" value="KZT69840.1"/>
    <property type="molecule type" value="Genomic_DNA"/>
</dbReference>
<feature type="compositionally biased region" description="Polar residues" evidence="1">
    <location>
        <begin position="201"/>
        <end position="210"/>
    </location>
</feature>
<feature type="compositionally biased region" description="Pro residues" evidence="1">
    <location>
        <begin position="261"/>
        <end position="271"/>
    </location>
</feature>
<feature type="region of interest" description="Disordered" evidence="1">
    <location>
        <begin position="121"/>
        <end position="166"/>
    </location>
</feature>
<evidence type="ECO:0000313" key="2">
    <source>
        <dbReference type="EMBL" id="KZT69840.1"/>
    </source>
</evidence>
<feature type="region of interest" description="Disordered" evidence="1">
    <location>
        <begin position="179"/>
        <end position="271"/>
    </location>
</feature>
<name>A0A165QRQ8_9APHY</name>
<reference evidence="2 3" key="1">
    <citation type="journal article" date="2016" name="Mol. Biol. Evol.">
        <title>Comparative Genomics of Early-Diverging Mushroom-Forming Fungi Provides Insights into the Origins of Lignocellulose Decay Capabilities.</title>
        <authorList>
            <person name="Nagy L.G."/>
            <person name="Riley R."/>
            <person name="Tritt A."/>
            <person name="Adam C."/>
            <person name="Daum C."/>
            <person name="Floudas D."/>
            <person name="Sun H."/>
            <person name="Yadav J.S."/>
            <person name="Pangilinan J."/>
            <person name="Larsson K.H."/>
            <person name="Matsuura K."/>
            <person name="Barry K."/>
            <person name="Labutti K."/>
            <person name="Kuo R."/>
            <person name="Ohm R.A."/>
            <person name="Bhattacharya S.S."/>
            <person name="Shirouzu T."/>
            <person name="Yoshinaga Y."/>
            <person name="Martin F.M."/>
            <person name="Grigoriev I.V."/>
            <person name="Hibbett D.S."/>
        </authorList>
    </citation>
    <scope>NUCLEOTIDE SEQUENCE [LARGE SCALE GENOMIC DNA]</scope>
    <source>
        <strain evidence="2 3">L-15889</strain>
    </source>
</reference>
<accession>A0A165QRQ8</accession>
<gene>
    <name evidence="2" type="ORF">DAEQUDRAFT_242468</name>
</gene>
<dbReference type="OrthoDB" id="2804517at2759"/>
<evidence type="ECO:0000313" key="3">
    <source>
        <dbReference type="Proteomes" id="UP000076727"/>
    </source>
</evidence>
<dbReference type="AlphaFoldDB" id="A0A165QRQ8"/>
<evidence type="ECO:0000256" key="1">
    <source>
        <dbReference type="SAM" id="MobiDB-lite"/>
    </source>
</evidence>
<proteinExistence type="predicted"/>
<dbReference type="Proteomes" id="UP000076727">
    <property type="component" value="Unassembled WGS sequence"/>
</dbReference>
<feature type="compositionally biased region" description="Polar residues" evidence="1">
    <location>
        <begin position="223"/>
        <end position="238"/>
    </location>
</feature>
<protein>
    <submittedName>
        <fullName evidence="2">Uncharacterized protein</fullName>
    </submittedName>
</protein>
<feature type="compositionally biased region" description="Polar residues" evidence="1">
    <location>
        <begin position="121"/>
        <end position="136"/>
    </location>
</feature>
<organism evidence="2 3">
    <name type="scientific">Daedalea quercina L-15889</name>
    <dbReference type="NCBI Taxonomy" id="1314783"/>
    <lineage>
        <taxon>Eukaryota</taxon>
        <taxon>Fungi</taxon>
        <taxon>Dikarya</taxon>
        <taxon>Basidiomycota</taxon>
        <taxon>Agaricomycotina</taxon>
        <taxon>Agaricomycetes</taxon>
        <taxon>Polyporales</taxon>
        <taxon>Fomitopsis</taxon>
    </lineage>
</organism>